<protein>
    <recommendedName>
        <fullName evidence="5">Secreted protein</fullName>
    </recommendedName>
</protein>
<keyword evidence="2" id="KW-0732">Signal</keyword>
<evidence type="ECO:0000313" key="3">
    <source>
        <dbReference type="EMBL" id="RMI31975.1"/>
    </source>
</evidence>
<evidence type="ECO:0000313" key="4">
    <source>
        <dbReference type="Proteomes" id="UP000279275"/>
    </source>
</evidence>
<comment type="caution">
    <text evidence="3">The sequence shown here is derived from an EMBL/GenBank/DDBJ whole genome shotgun (WGS) entry which is preliminary data.</text>
</comment>
<evidence type="ECO:0008006" key="5">
    <source>
        <dbReference type="Google" id="ProtNLM"/>
    </source>
</evidence>
<dbReference type="AlphaFoldDB" id="A0A3M2L7U9"/>
<gene>
    <name evidence="3" type="ORF">EBN03_17270</name>
</gene>
<proteinExistence type="predicted"/>
<keyword evidence="1" id="KW-1133">Transmembrane helix</keyword>
<keyword evidence="1" id="KW-0472">Membrane</keyword>
<feature type="transmembrane region" description="Helical" evidence="1">
    <location>
        <begin position="140"/>
        <end position="160"/>
    </location>
</feature>
<keyword evidence="4" id="KW-1185">Reference proteome</keyword>
<dbReference type="EMBL" id="RFFH01000006">
    <property type="protein sequence ID" value="RMI31975.1"/>
    <property type="molecule type" value="Genomic_DNA"/>
</dbReference>
<dbReference type="OrthoDB" id="3813056at2"/>
<evidence type="ECO:0000256" key="2">
    <source>
        <dbReference type="SAM" id="SignalP"/>
    </source>
</evidence>
<sequence length="555" mass="55787">MVGLLLFLCAPTVSADAPAVGGDVSVAQTLGERELTVILRRVVSVPGPLQVEVVTHAGTAAGKLTVAAIPVGVSRVARTPAPGAVVSQADLELRNVPGDNAAALRVDRPGPWELTVSDGTRTARIPFLVPAQTVSPPERLVYGGFVVAGLLLPVALVVAVRARPVWALLPVGGMIAGVAVAVTAAVLSASLPLPPQPGVQLDPGVDDVSDPYALGHPLSADFSRPPVLLGLAAGTPVAGRSGTLRIDLSDSATGAPVDDLVVHDDALVHLLIVGPGGELWHLHPIRTASARYEIDFTPTEPGHYALGVELARRGGGVQSVRVTTGFTAGPGSIPALSGVAPSAGRFPRPPGIPAPGTVAPGAPAGTAAPGAVAGVSGAASGGGNEVPDIAPLLRLGSGGTATTEVAGTSVQVRATNPVAGVPATVTAHFGDTPDLQPWLGMLGHMIVVGPLGPDSDIAAAAQSAPVWGHAHSMGSGAMPDMPGMGEAPGESGRMLMQPTNGDSMPDETVAAYGPDVPFTFTFPVPGHYRLWIQAERHYTILTVPVEVDVAAVGAS</sequence>
<organism evidence="3 4">
    <name type="scientific">Nocardia stercoris</name>
    <dbReference type="NCBI Taxonomy" id="2483361"/>
    <lineage>
        <taxon>Bacteria</taxon>
        <taxon>Bacillati</taxon>
        <taxon>Actinomycetota</taxon>
        <taxon>Actinomycetes</taxon>
        <taxon>Mycobacteriales</taxon>
        <taxon>Nocardiaceae</taxon>
        <taxon>Nocardia</taxon>
    </lineage>
</organism>
<feature type="signal peptide" evidence="2">
    <location>
        <begin position="1"/>
        <end position="15"/>
    </location>
</feature>
<feature type="chain" id="PRO_5038880794" description="Secreted protein" evidence="2">
    <location>
        <begin position="16"/>
        <end position="555"/>
    </location>
</feature>
<reference evidence="3 4" key="1">
    <citation type="submission" date="2018-10" db="EMBL/GenBank/DDBJ databases">
        <title>Isolation from cow dung.</title>
        <authorList>
            <person name="Ling L."/>
        </authorList>
    </citation>
    <scope>NUCLEOTIDE SEQUENCE [LARGE SCALE GENOMIC DNA]</scope>
    <source>
        <strain evidence="3 4">NEAU-LL90</strain>
    </source>
</reference>
<evidence type="ECO:0000256" key="1">
    <source>
        <dbReference type="SAM" id="Phobius"/>
    </source>
</evidence>
<accession>A0A3M2L7U9</accession>
<name>A0A3M2L7U9_9NOCA</name>
<keyword evidence="1" id="KW-0812">Transmembrane</keyword>
<feature type="transmembrane region" description="Helical" evidence="1">
    <location>
        <begin position="167"/>
        <end position="187"/>
    </location>
</feature>
<dbReference type="Proteomes" id="UP000279275">
    <property type="component" value="Unassembled WGS sequence"/>
</dbReference>